<accession>A0A936ZMP8</accession>
<dbReference type="InterPro" id="IPR050189">
    <property type="entry name" value="MFS_Efflux_Transporters"/>
</dbReference>
<dbReference type="InterPro" id="IPR036259">
    <property type="entry name" value="MFS_trans_sf"/>
</dbReference>
<feature type="transmembrane region" description="Helical" evidence="6">
    <location>
        <begin position="363"/>
        <end position="384"/>
    </location>
</feature>
<evidence type="ECO:0000256" key="6">
    <source>
        <dbReference type="SAM" id="Phobius"/>
    </source>
</evidence>
<dbReference type="AlphaFoldDB" id="A0A936ZMP8"/>
<dbReference type="PROSITE" id="PS50850">
    <property type="entry name" value="MFS"/>
    <property type="match status" value="1"/>
</dbReference>
<keyword evidence="2" id="KW-1003">Cell membrane</keyword>
<gene>
    <name evidence="8" type="ORF">JI739_07115</name>
</gene>
<dbReference type="Gene3D" id="1.20.1250.20">
    <property type="entry name" value="MFS general substrate transporter like domains"/>
    <property type="match status" value="1"/>
</dbReference>
<feature type="transmembrane region" description="Helical" evidence="6">
    <location>
        <begin position="91"/>
        <end position="113"/>
    </location>
</feature>
<feature type="transmembrane region" description="Helical" evidence="6">
    <location>
        <begin position="35"/>
        <end position="55"/>
    </location>
</feature>
<feature type="transmembrane region" description="Helical" evidence="6">
    <location>
        <begin position="237"/>
        <end position="260"/>
    </location>
</feature>
<evidence type="ECO:0000256" key="2">
    <source>
        <dbReference type="ARBA" id="ARBA00022475"/>
    </source>
</evidence>
<evidence type="ECO:0000259" key="7">
    <source>
        <dbReference type="PROSITE" id="PS50850"/>
    </source>
</evidence>
<feature type="transmembrane region" description="Helical" evidence="6">
    <location>
        <begin position="329"/>
        <end position="351"/>
    </location>
</feature>
<dbReference type="RefSeq" id="WP_201683104.1">
    <property type="nucleotide sequence ID" value="NZ_JAEQNA010000001.1"/>
</dbReference>
<feature type="transmembrane region" description="Helical" evidence="6">
    <location>
        <begin position="155"/>
        <end position="175"/>
    </location>
</feature>
<evidence type="ECO:0000313" key="9">
    <source>
        <dbReference type="Proteomes" id="UP000613011"/>
    </source>
</evidence>
<dbReference type="InterPro" id="IPR020846">
    <property type="entry name" value="MFS_dom"/>
</dbReference>
<name>A0A936ZMP8_9BURK</name>
<dbReference type="EMBL" id="JAEQNA010000001">
    <property type="protein sequence ID" value="MBL0420115.1"/>
    <property type="molecule type" value="Genomic_DNA"/>
</dbReference>
<organism evidence="8 9">
    <name type="scientific">Ramlibacter aurantiacus</name>
    <dbReference type="NCBI Taxonomy" id="2801330"/>
    <lineage>
        <taxon>Bacteria</taxon>
        <taxon>Pseudomonadati</taxon>
        <taxon>Pseudomonadota</taxon>
        <taxon>Betaproteobacteria</taxon>
        <taxon>Burkholderiales</taxon>
        <taxon>Comamonadaceae</taxon>
        <taxon>Ramlibacter</taxon>
    </lineage>
</organism>
<dbReference type="GO" id="GO:0022857">
    <property type="term" value="F:transmembrane transporter activity"/>
    <property type="evidence" value="ECO:0007669"/>
    <property type="project" value="InterPro"/>
</dbReference>
<dbReference type="Proteomes" id="UP000613011">
    <property type="component" value="Unassembled WGS sequence"/>
</dbReference>
<feature type="transmembrane region" description="Helical" evidence="6">
    <location>
        <begin position="205"/>
        <end position="225"/>
    </location>
</feature>
<dbReference type="InterPro" id="IPR011701">
    <property type="entry name" value="MFS"/>
</dbReference>
<dbReference type="Pfam" id="PF07690">
    <property type="entry name" value="MFS_1"/>
    <property type="match status" value="1"/>
</dbReference>
<feature type="domain" description="Major facilitator superfamily (MFS) profile" evidence="7">
    <location>
        <begin position="1"/>
        <end position="388"/>
    </location>
</feature>
<evidence type="ECO:0000256" key="3">
    <source>
        <dbReference type="ARBA" id="ARBA00022692"/>
    </source>
</evidence>
<evidence type="ECO:0000256" key="5">
    <source>
        <dbReference type="ARBA" id="ARBA00023136"/>
    </source>
</evidence>
<dbReference type="GO" id="GO:0005886">
    <property type="term" value="C:plasma membrane"/>
    <property type="evidence" value="ECO:0007669"/>
    <property type="project" value="UniProtKB-SubCell"/>
</dbReference>
<sequence length="389" mass="40628">MLLAFTAGFAMSQAFRTLAAIVAPPLQQSLGLTPGQLGVFAGVFHLAFGSLQIVTGVGIDIWGARRTMLAVFPLAVVGALVAAGANGYGQLVLGQALIGVGCAPAFVVCTVFIARRFPAERFAAVSGAVLGLGSVGMLLTGTPVAWLVAGTSWRAAYGVLAAASALAWLAVWRVVREDPPAADQRPAVLPALRGYVDLLRLPHTWGILALALVTYASFLTLRGLWLGPLLVERHTFTLVSAGHVALAVSLIAMVGPPIFGRLDPGPLRRRRWIVGYTMLTAGLFMVLAASRRPVPDVALVLAITAVTGYIVLQYADLRSAYPTEMAGRAMALFTMAMFLGVGLVQWLTGLAASAAQAVGWEPYGLVFTATALLLAGGTAVFVRVPVARA</sequence>
<evidence type="ECO:0000313" key="8">
    <source>
        <dbReference type="EMBL" id="MBL0420115.1"/>
    </source>
</evidence>
<evidence type="ECO:0000256" key="1">
    <source>
        <dbReference type="ARBA" id="ARBA00004651"/>
    </source>
</evidence>
<dbReference type="SUPFAM" id="SSF103473">
    <property type="entry name" value="MFS general substrate transporter"/>
    <property type="match status" value="1"/>
</dbReference>
<feature type="transmembrane region" description="Helical" evidence="6">
    <location>
        <begin position="297"/>
        <end position="317"/>
    </location>
</feature>
<keyword evidence="9" id="KW-1185">Reference proteome</keyword>
<keyword evidence="4 6" id="KW-1133">Transmembrane helix</keyword>
<comment type="caution">
    <text evidence="8">The sequence shown here is derived from an EMBL/GenBank/DDBJ whole genome shotgun (WGS) entry which is preliminary data.</text>
</comment>
<feature type="transmembrane region" description="Helical" evidence="6">
    <location>
        <begin position="272"/>
        <end position="291"/>
    </location>
</feature>
<keyword evidence="5 6" id="KW-0472">Membrane</keyword>
<comment type="subcellular location">
    <subcellularLocation>
        <location evidence="1">Cell membrane</location>
        <topology evidence="1">Multi-pass membrane protein</topology>
    </subcellularLocation>
</comment>
<feature type="transmembrane region" description="Helical" evidence="6">
    <location>
        <begin position="67"/>
        <end position="85"/>
    </location>
</feature>
<feature type="transmembrane region" description="Helical" evidence="6">
    <location>
        <begin position="125"/>
        <end position="149"/>
    </location>
</feature>
<evidence type="ECO:0000256" key="4">
    <source>
        <dbReference type="ARBA" id="ARBA00022989"/>
    </source>
</evidence>
<dbReference type="PANTHER" id="PTHR43124">
    <property type="entry name" value="PURINE EFFLUX PUMP PBUE"/>
    <property type="match status" value="1"/>
</dbReference>
<reference evidence="8" key="1">
    <citation type="submission" date="2021-01" db="EMBL/GenBank/DDBJ databases">
        <title>Ramlibacter sp. strain AW1 16S ribosomal RNA gene Genome sequencing and assembly.</title>
        <authorList>
            <person name="Kang M."/>
        </authorList>
    </citation>
    <scope>NUCLEOTIDE SEQUENCE</scope>
    <source>
        <strain evidence="8">AW1</strain>
    </source>
</reference>
<protein>
    <submittedName>
        <fullName evidence="8">MFS transporter</fullName>
    </submittedName>
</protein>
<proteinExistence type="predicted"/>
<dbReference type="PANTHER" id="PTHR43124:SF3">
    <property type="entry name" value="CHLORAMPHENICOL EFFLUX PUMP RV0191"/>
    <property type="match status" value="1"/>
</dbReference>
<keyword evidence="3 6" id="KW-0812">Transmembrane</keyword>